<proteinExistence type="predicted"/>
<organism evidence="12 13">
    <name type="scientific">Kineococcus radiotolerans</name>
    <dbReference type="NCBI Taxonomy" id="131568"/>
    <lineage>
        <taxon>Bacteria</taxon>
        <taxon>Bacillati</taxon>
        <taxon>Actinomycetota</taxon>
        <taxon>Actinomycetes</taxon>
        <taxon>Kineosporiales</taxon>
        <taxon>Kineosporiaceae</taxon>
        <taxon>Kineococcus</taxon>
    </lineage>
</organism>
<feature type="transmembrane region" description="Helical" evidence="10">
    <location>
        <begin position="148"/>
        <end position="167"/>
    </location>
</feature>
<evidence type="ECO:0000256" key="7">
    <source>
        <dbReference type="ARBA" id="ARBA00022840"/>
    </source>
</evidence>
<feature type="region of interest" description="Disordered" evidence="9">
    <location>
        <begin position="1"/>
        <end position="21"/>
    </location>
</feature>
<evidence type="ECO:0000256" key="1">
    <source>
        <dbReference type="ARBA" id="ARBA00000085"/>
    </source>
</evidence>
<feature type="transmembrane region" description="Helical" evidence="10">
    <location>
        <begin position="105"/>
        <end position="136"/>
    </location>
</feature>
<keyword evidence="10" id="KW-0472">Membrane</keyword>
<dbReference type="GO" id="GO:0000155">
    <property type="term" value="F:phosphorelay sensor kinase activity"/>
    <property type="evidence" value="ECO:0007669"/>
    <property type="project" value="InterPro"/>
</dbReference>
<keyword evidence="8" id="KW-0902">Two-component regulatory system</keyword>
<dbReference type="PANTHER" id="PTHR24421">
    <property type="entry name" value="NITRATE/NITRITE SENSOR PROTEIN NARX-RELATED"/>
    <property type="match status" value="1"/>
</dbReference>
<dbReference type="Gene3D" id="3.30.565.10">
    <property type="entry name" value="Histidine kinase-like ATPase, C-terminal domain"/>
    <property type="match status" value="1"/>
</dbReference>
<accession>A0A7W4TIA9</accession>
<keyword evidence="7" id="KW-0067">ATP-binding</keyword>
<evidence type="ECO:0000256" key="8">
    <source>
        <dbReference type="ARBA" id="ARBA00023012"/>
    </source>
</evidence>
<protein>
    <recommendedName>
        <fullName evidence="2">histidine kinase</fullName>
        <ecNumber evidence="2">2.7.13.3</ecNumber>
    </recommendedName>
</protein>
<dbReference type="Proteomes" id="UP000533269">
    <property type="component" value="Unassembled WGS sequence"/>
</dbReference>
<feature type="region of interest" description="Disordered" evidence="9">
    <location>
        <begin position="318"/>
        <end position="341"/>
    </location>
</feature>
<dbReference type="Gene3D" id="1.20.5.1930">
    <property type="match status" value="1"/>
</dbReference>
<dbReference type="SUPFAM" id="SSF55874">
    <property type="entry name" value="ATPase domain of HSP90 chaperone/DNA topoisomerase II/histidine kinase"/>
    <property type="match status" value="1"/>
</dbReference>
<name>A0A7W4TIA9_KINRA</name>
<dbReference type="EC" id="2.7.13.3" evidence="2"/>
<reference evidence="12 13" key="2">
    <citation type="submission" date="2020-08" db="EMBL/GenBank/DDBJ databases">
        <authorList>
            <person name="Partida-Martinez L."/>
            <person name="Huntemann M."/>
            <person name="Clum A."/>
            <person name="Wang J."/>
            <person name="Palaniappan K."/>
            <person name="Ritter S."/>
            <person name="Chen I.-M."/>
            <person name="Stamatis D."/>
            <person name="Reddy T."/>
            <person name="O'Malley R."/>
            <person name="Daum C."/>
            <person name="Shapiro N."/>
            <person name="Ivanova N."/>
            <person name="Kyrpides N."/>
            <person name="Woyke T."/>
        </authorList>
    </citation>
    <scope>NUCLEOTIDE SEQUENCE [LARGE SCALE GENOMIC DNA]</scope>
    <source>
        <strain evidence="12 13">AS2.23</strain>
    </source>
</reference>
<comment type="caution">
    <text evidence="12">The sequence shown here is derived from an EMBL/GenBank/DDBJ whole genome shotgun (WGS) entry which is preliminary data.</text>
</comment>
<dbReference type="Pfam" id="PF07730">
    <property type="entry name" value="HisKA_3"/>
    <property type="match status" value="1"/>
</dbReference>
<keyword evidence="10" id="KW-0812">Transmembrane</keyword>
<keyword evidence="4" id="KW-0808">Transferase</keyword>
<keyword evidence="3" id="KW-0597">Phosphoprotein</keyword>
<reference evidence="12 13" key="1">
    <citation type="submission" date="2020-08" db="EMBL/GenBank/DDBJ databases">
        <title>The Agave Microbiome: Exploring the role of microbial communities in plant adaptations to desert environments.</title>
        <authorList>
            <person name="Partida-Martinez L.P."/>
        </authorList>
    </citation>
    <scope>NUCLEOTIDE SEQUENCE [LARGE SCALE GENOMIC DNA]</scope>
    <source>
        <strain evidence="12 13">AS2.23</strain>
    </source>
</reference>
<dbReference type="GO" id="GO:0016020">
    <property type="term" value="C:membrane"/>
    <property type="evidence" value="ECO:0007669"/>
    <property type="project" value="InterPro"/>
</dbReference>
<keyword evidence="5" id="KW-0547">Nucleotide-binding</keyword>
<dbReference type="PANTHER" id="PTHR24421:SF10">
    <property type="entry name" value="NITRATE_NITRITE SENSOR PROTEIN NARQ"/>
    <property type="match status" value="1"/>
</dbReference>
<keyword evidence="10" id="KW-1133">Transmembrane helix</keyword>
<feature type="transmembrane region" description="Helical" evidence="10">
    <location>
        <begin position="204"/>
        <end position="223"/>
    </location>
</feature>
<evidence type="ECO:0000256" key="3">
    <source>
        <dbReference type="ARBA" id="ARBA00022553"/>
    </source>
</evidence>
<evidence type="ECO:0000259" key="11">
    <source>
        <dbReference type="Pfam" id="PF07730"/>
    </source>
</evidence>
<evidence type="ECO:0000313" key="12">
    <source>
        <dbReference type="EMBL" id="MBB2899414.1"/>
    </source>
</evidence>
<feature type="transmembrane region" description="Helical" evidence="10">
    <location>
        <begin position="38"/>
        <end position="60"/>
    </location>
</feature>
<dbReference type="InterPro" id="IPR011712">
    <property type="entry name" value="Sig_transdc_His_kin_sub3_dim/P"/>
</dbReference>
<evidence type="ECO:0000313" key="13">
    <source>
        <dbReference type="Proteomes" id="UP000533269"/>
    </source>
</evidence>
<evidence type="ECO:0000256" key="6">
    <source>
        <dbReference type="ARBA" id="ARBA00022777"/>
    </source>
</evidence>
<dbReference type="RefSeq" id="WP_183390077.1">
    <property type="nucleotide sequence ID" value="NZ_JACHVY010000001.1"/>
</dbReference>
<evidence type="ECO:0000256" key="4">
    <source>
        <dbReference type="ARBA" id="ARBA00022679"/>
    </source>
</evidence>
<evidence type="ECO:0000256" key="10">
    <source>
        <dbReference type="SAM" id="Phobius"/>
    </source>
</evidence>
<dbReference type="GO" id="GO:0005524">
    <property type="term" value="F:ATP binding"/>
    <property type="evidence" value="ECO:0007669"/>
    <property type="project" value="UniProtKB-KW"/>
</dbReference>
<dbReference type="AlphaFoldDB" id="A0A7W4TIA9"/>
<evidence type="ECO:0000256" key="2">
    <source>
        <dbReference type="ARBA" id="ARBA00012438"/>
    </source>
</evidence>
<gene>
    <name evidence="12" type="ORF">FHR75_000202</name>
</gene>
<evidence type="ECO:0000256" key="9">
    <source>
        <dbReference type="SAM" id="MobiDB-lite"/>
    </source>
</evidence>
<dbReference type="InterPro" id="IPR036890">
    <property type="entry name" value="HATPase_C_sf"/>
</dbReference>
<dbReference type="InterPro" id="IPR050482">
    <property type="entry name" value="Sensor_HK_TwoCompSys"/>
</dbReference>
<dbReference type="CDD" id="cd16917">
    <property type="entry name" value="HATPase_UhpB-NarQ-NarX-like"/>
    <property type="match status" value="1"/>
</dbReference>
<feature type="transmembrane region" description="Helical" evidence="10">
    <location>
        <begin position="81"/>
        <end position="99"/>
    </location>
</feature>
<feature type="domain" description="Signal transduction histidine kinase subgroup 3 dimerisation and phosphoacceptor" evidence="11">
    <location>
        <begin position="255"/>
        <end position="321"/>
    </location>
</feature>
<dbReference type="GO" id="GO:0046983">
    <property type="term" value="F:protein dimerization activity"/>
    <property type="evidence" value="ECO:0007669"/>
    <property type="project" value="InterPro"/>
</dbReference>
<sequence>MTTSRAGSPERAGGPPALTASQVQRQTTSSRLLVAHPWTAHVALVALVLLLGAVTALLASETVRGATALGLFAPGSPVHDRVVRAWLAGAALGALALLARHRWPLAVTAVLTVLAVLSLALAQVLGVLGLCLAWALHAVAVRRSGGTAWAAGASVLVVVAVAVWWWQDIGLAEVLLWSDEIPLGDGPPAWPLTGPGFSSGRRSWTVMLLLALLVLGGVTGAGVRARRVHAHDLALRYAAMARERDTSAALARSAERARIAREMHDIVAHSVSVMVALSDGAASALDRAPEASRQALAELSRTGREALEDMRSVLGSLRPVEAGGGVEEGGPTSPTAPTETDLHRVVERFRAAGLPVTTSGLQTPLPLDTALRLAVVRIVTEGLTNVLRHAPGTPSAGVALRCTDTAVEVEIVDAGGTRTGSDRGAHRGLVGMRERAALLGGHVEAGPGEAGGWRVRVVMPTGGADEGDRA</sequence>
<keyword evidence="6 12" id="KW-0418">Kinase</keyword>
<dbReference type="EMBL" id="JACHVY010000001">
    <property type="protein sequence ID" value="MBB2899414.1"/>
    <property type="molecule type" value="Genomic_DNA"/>
</dbReference>
<evidence type="ECO:0000256" key="5">
    <source>
        <dbReference type="ARBA" id="ARBA00022741"/>
    </source>
</evidence>
<comment type="catalytic activity">
    <reaction evidence="1">
        <text>ATP + protein L-histidine = ADP + protein N-phospho-L-histidine.</text>
        <dbReference type="EC" id="2.7.13.3"/>
    </reaction>
</comment>